<dbReference type="RefSeq" id="WP_114915265.1">
    <property type="nucleotide sequence ID" value="NZ_CP024848.1"/>
</dbReference>
<feature type="transmembrane region" description="Helical" evidence="2">
    <location>
        <begin position="6"/>
        <end position="23"/>
    </location>
</feature>
<keyword evidence="2" id="KW-0472">Membrane</keyword>
<organism evidence="3 4">
    <name type="scientific">Oceanobacillus zhaokaii</name>
    <dbReference type="NCBI Taxonomy" id="2052660"/>
    <lineage>
        <taxon>Bacteria</taxon>
        <taxon>Bacillati</taxon>
        <taxon>Bacillota</taxon>
        <taxon>Bacilli</taxon>
        <taxon>Bacillales</taxon>
        <taxon>Bacillaceae</taxon>
        <taxon>Oceanobacillus</taxon>
    </lineage>
</organism>
<dbReference type="NCBIfam" id="NF033232">
    <property type="entry name" value="small_YtzI"/>
    <property type="match status" value="1"/>
</dbReference>
<proteinExistence type="predicted"/>
<evidence type="ECO:0000313" key="3">
    <source>
        <dbReference type="EMBL" id="AXI07971.1"/>
    </source>
</evidence>
<feature type="region of interest" description="Disordered" evidence="1">
    <location>
        <begin position="32"/>
        <end position="54"/>
    </location>
</feature>
<name>A0A345PD91_9BACI</name>
<evidence type="ECO:0000313" key="4">
    <source>
        <dbReference type="Proteomes" id="UP000253908"/>
    </source>
</evidence>
<keyword evidence="4" id="KW-1185">Reference proteome</keyword>
<gene>
    <name evidence="3" type="ORF">CUC15_02795</name>
</gene>
<evidence type="ECO:0000256" key="1">
    <source>
        <dbReference type="SAM" id="MobiDB-lite"/>
    </source>
</evidence>
<dbReference type="InterPro" id="IPR047753">
    <property type="entry name" value="YtzI-like"/>
</dbReference>
<reference evidence="4" key="1">
    <citation type="submission" date="2017-11" db="EMBL/GenBank/DDBJ databases">
        <authorList>
            <person name="Zhu W."/>
        </authorList>
    </citation>
    <scope>NUCLEOTIDE SEQUENCE [LARGE SCALE GENOMIC DNA]</scope>
    <source>
        <strain evidence="4">160</strain>
    </source>
</reference>
<evidence type="ECO:0000256" key="2">
    <source>
        <dbReference type="SAM" id="Phobius"/>
    </source>
</evidence>
<dbReference type="Proteomes" id="UP000253908">
    <property type="component" value="Chromosome"/>
</dbReference>
<dbReference type="OrthoDB" id="2974225at2"/>
<keyword evidence="2" id="KW-0812">Transmembrane</keyword>
<keyword evidence="2" id="KW-1133">Transmembrane helix</keyword>
<protein>
    <submittedName>
        <fullName evidence="3">YtzI protein</fullName>
    </submittedName>
</protein>
<sequence length="54" mass="5961">MGAYIIAGVASLAFVAMVFYLSMKQISKGYSYKHSIDPLPDNENENSTEMGEIK</sequence>
<dbReference type="KEGG" id="ocn:CUC15_02795"/>
<dbReference type="AlphaFoldDB" id="A0A345PD91"/>
<dbReference type="EMBL" id="CP024848">
    <property type="protein sequence ID" value="AXI07971.1"/>
    <property type="molecule type" value="Genomic_DNA"/>
</dbReference>
<accession>A0A345PD91</accession>